<gene>
    <name evidence="2" type="ORF">NP493_437g05034</name>
</gene>
<feature type="chain" id="PRO_5042055053" evidence="1">
    <location>
        <begin position="22"/>
        <end position="173"/>
    </location>
</feature>
<dbReference type="EMBL" id="JAODUO010000437">
    <property type="protein sequence ID" value="KAK2180595.1"/>
    <property type="molecule type" value="Genomic_DNA"/>
</dbReference>
<protein>
    <submittedName>
        <fullName evidence="2">Uncharacterized protein</fullName>
    </submittedName>
</protein>
<dbReference type="AlphaFoldDB" id="A0AAD9NSB4"/>
<comment type="caution">
    <text evidence="2">The sequence shown here is derived from an EMBL/GenBank/DDBJ whole genome shotgun (WGS) entry which is preliminary data.</text>
</comment>
<proteinExistence type="predicted"/>
<reference evidence="2" key="1">
    <citation type="journal article" date="2023" name="Mol. Biol. Evol.">
        <title>Third-Generation Sequencing Reveals the Adaptive Role of the Epigenome in Three Deep-Sea Polychaetes.</title>
        <authorList>
            <person name="Perez M."/>
            <person name="Aroh O."/>
            <person name="Sun Y."/>
            <person name="Lan Y."/>
            <person name="Juniper S.K."/>
            <person name="Young C.R."/>
            <person name="Angers B."/>
            <person name="Qian P.Y."/>
        </authorList>
    </citation>
    <scope>NUCLEOTIDE SEQUENCE</scope>
    <source>
        <strain evidence="2">R07B-5</strain>
    </source>
</reference>
<name>A0AAD9NSB4_RIDPI</name>
<feature type="signal peptide" evidence="1">
    <location>
        <begin position="1"/>
        <end position="21"/>
    </location>
</feature>
<organism evidence="2 3">
    <name type="scientific">Ridgeia piscesae</name>
    <name type="common">Tubeworm</name>
    <dbReference type="NCBI Taxonomy" id="27915"/>
    <lineage>
        <taxon>Eukaryota</taxon>
        <taxon>Metazoa</taxon>
        <taxon>Spiralia</taxon>
        <taxon>Lophotrochozoa</taxon>
        <taxon>Annelida</taxon>
        <taxon>Polychaeta</taxon>
        <taxon>Sedentaria</taxon>
        <taxon>Canalipalpata</taxon>
        <taxon>Sabellida</taxon>
        <taxon>Siboglinidae</taxon>
        <taxon>Ridgeia</taxon>
    </lineage>
</organism>
<keyword evidence="1" id="KW-0732">Signal</keyword>
<evidence type="ECO:0000256" key="1">
    <source>
        <dbReference type="SAM" id="SignalP"/>
    </source>
</evidence>
<keyword evidence="3" id="KW-1185">Reference proteome</keyword>
<evidence type="ECO:0000313" key="2">
    <source>
        <dbReference type="EMBL" id="KAK2180595.1"/>
    </source>
</evidence>
<evidence type="ECO:0000313" key="3">
    <source>
        <dbReference type="Proteomes" id="UP001209878"/>
    </source>
</evidence>
<accession>A0AAD9NSB4</accession>
<sequence>MAIVSCILAIFAVALTTPSDSLHLEGVWNSEEEFFKFLTRFGFQQTFDDDKSNTEGYIYGNITLLDPQNDTRPTSEFVVVDSEYFLDYYGNKDGESGVCPAMFRKIDTKAWDPICNPGGKEDFLRPLPCPVGLPCINGTQADWLIPGYQFTYKVDDILKPRYELIFWLRSWLE</sequence>
<dbReference type="Proteomes" id="UP001209878">
    <property type="component" value="Unassembled WGS sequence"/>
</dbReference>